<protein>
    <recommendedName>
        <fullName evidence="4">Asparagine synthetase B</fullName>
    </recommendedName>
</protein>
<keyword evidence="1" id="KW-0732">Signal</keyword>
<keyword evidence="3" id="KW-1185">Reference proteome</keyword>
<evidence type="ECO:0000313" key="3">
    <source>
        <dbReference type="Proteomes" id="UP000033109"/>
    </source>
</evidence>
<reference evidence="2 3" key="1">
    <citation type="journal article" date="2015" name="Sci. Rep.">
        <title>Unraveling adaptation of Pontibacter korlensis to radiation and infertility in desert through complete genome and comparative transcriptomic analysis.</title>
        <authorList>
            <person name="Dai J."/>
            <person name="Dai W."/>
            <person name="Qiu C."/>
            <person name="Yang Z."/>
            <person name="Zhang Y."/>
            <person name="Zhou M."/>
            <person name="Zhang L."/>
            <person name="Fang C."/>
            <person name="Gao Q."/>
            <person name="Yang Q."/>
            <person name="Li X."/>
            <person name="Wang Z."/>
            <person name="Wang Z."/>
            <person name="Jia Z."/>
            <person name="Chen X."/>
        </authorList>
    </citation>
    <scope>NUCLEOTIDE SEQUENCE [LARGE SCALE GENOMIC DNA]</scope>
    <source>
        <strain evidence="2 3">X14-1T</strain>
    </source>
</reference>
<organism evidence="2 3">
    <name type="scientific">Pontibacter korlensis</name>
    <dbReference type="NCBI Taxonomy" id="400092"/>
    <lineage>
        <taxon>Bacteria</taxon>
        <taxon>Pseudomonadati</taxon>
        <taxon>Bacteroidota</taxon>
        <taxon>Cytophagia</taxon>
        <taxon>Cytophagales</taxon>
        <taxon>Hymenobacteraceae</taxon>
        <taxon>Pontibacter</taxon>
    </lineage>
</organism>
<feature type="signal peptide" evidence="1">
    <location>
        <begin position="1"/>
        <end position="19"/>
    </location>
</feature>
<evidence type="ECO:0000256" key="1">
    <source>
        <dbReference type="SAM" id="SignalP"/>
    </source>
</evidence>
<accession>A0A0E3UYD7</accession>
<dbReference type="InterPro" id="IPR021314">
    <property type="entry name" value="DUF2911"/>
</dbReference>
<dbReference type="STRING" id="400092.PKOR_20545"/>
<feature type="chain" id="PRO_5002413239" description="Asparagine synthetase B" evidence="1">
    <location>
        <begin position="20"/>
        <end position="208"/>
    </location>
</feature>
<dbReference type="HOGENOM" id="CLU_107963_1_1_10"/>
<gene>
    <name evidence="2" type="ORF">PKOR_20545</name>
</gene>
<dbReference type="PROSITE" id="PS51257">
    <property type="entry name" value="PROKAR_LIPOPROTEIN"/>
    <property type="match status" value="1"/>
</dbReference>
<dbReference type="OrthoDB" id="195456at2"/>
<sequence length="208" mass="22796">MTKSSSFFFAFALSGLLFGCSQTPVEQEAPEQQAHHATAHQVKEEEGVLSIKAQSEPDTLKGSLKAEAHGKIGPAHFTIAYHSPAVRGRVIWGGLVAHNQVWVTGAHSATSLETDHPITIGGKEVPAGKYALFTIPGEQEWTVIINKNWNQHLTDDYSESEDMVRFTVKPEPAEHQERLRYQIVSEGDSKGTVVISWDKLKVALPVSA</sequence>
<proteinExistence type="predicted"/>
<dbReference type="Proteomes" id="UP000033109">
    <property type="component" value="Chromosome"/>
</dbReference>
<dbReference type="AlphaFoldDB" id="A0A0E3UYD7"/>
<evidence type="ECO:0008006" key="4">
    <source>
        <dbReference type="Google" id="ProtNLM"/>
    </source>
</evidence>
<name>A0A0E3UYD7_9BACT</name>
<dbReference type="KEGG" id="pko:PKOR_20545"/>
<dbReference type="Pfam" id="PF11138">
    <property type="entry name" value="DUF2911"/>
    <property type="match status" value="1"/>
</dbReference>
<evidence type="ECO:0000313" key="2">
    <source>
        <dbReference type="EMBL" id="AKD05027.1"/>
    </source>
</evidence>
<dbReference type="RefSeq" id="WP_046313168.1">
    <property type="nucleotide sequence ID" value="NZ_CBCSCY010000006.1"/>
</dbReference>
<dbReference type="PATRIC" id="fig|400092.3.peg.4510"/>
<dbReference type="EMBL" id="CP009621">
    <property type="protein sequence ID" value="AKD05027.1"/>
    <property type="molecule type" value="Genomic_DNA"/>
</dbReference>